<protein>
    <recommendedName>
        <fullName evidence="2">SWIM-type domain-containing protein</fullName>
    </recommendedName>
</protein>
<dbReference type="InterPro" id="IPR007527">
    <property type="entry name" value="Znf_SWIM"/>
</dbReference>
<dbReference type="Pfam" id="PF04434">
    <property type="entry name" value="SWIM"/>
    <property type="match status" value="1"/>
</dbReference>
<organism evidence="3 4">
    <name type="scientific">Sphingobacterium zeae</name>
    <dbReference type="NCBI Taxonomy" id="1776859"/>
    <lineage>
        <taxon>Bacteria</taxon>
        <taxon>Pseudomonadati</taxon>
        <taxon>Bacteroidota</taxon>
        <taxon>Sphingobacteriia</taxon>
        <taxon>Sphingobacteriales</taxon>
        <taxon>Sphingobacteriaceae</taxon>
        <taxon>Sphingobacterium</taxon>
    </lineage>
</organism>
<keyword evidence="4" id="KW-1185">Reference proteome</keyword>
<keyword evidence="1" id="KW-0862">Zinc</keyword>
<keyword evidence="1" id="KW-0479">Metal-binding</keyword>
<evidence type="ECO:0000256" key="1">
    <source>
        <dbReference type="PROSITE-ProRule" id="PRU00325"/>
    </source>
</evidence>
<dbReference type="PROSITE" id="PS50966">
    <property type="entry name" value="ZF_SWIM"/>
    <property type="match status" value="1"/>
</dbReference>
<keyword evidence="1" id="KW-0863">Zinc-finger</keyword>
<feature type="domain" description="SWIM-type" evidence="2">
    <location>
        <begin position="75"/>
        <end position="111"/>
    </location>
</feature>
<evidence type="ECO:0000259" key="2">
    <source>
        <dbReference type="PROSITE" id="PS50966"/>
    </source>
</evidence>
<accession>A0ABU0U1X5</accession>
<dbReference type="Proteomes" id="UP001244640">
    <property type="component" value="Unassembled WGS sequence"/>
</dbReference>
<sequence length="583" mass="67598">MIIHQLKGLDDSLWRMLNKKDIRLEIQVKMRIAQILAKQSETKLTKAKKLVVRELEEVESKGNFVAYVDEGGESYDVNIQLDKDDIVGHSCDCGRRDTYCIHQIAILLMLSTNTENPLTAKKNANSAIGKKVKASEQLLLTLEQEALASWLLELFKSNKDIELQFLLKFGKNQKEYQSADVDKILKDAVTSVVGKRKKIEASEVKKIVQLWEKALEPFWEYLALNIGNEKIIDLFSAVYQAVLDLEYKLFYTGTRFRKFIETGNSKIAGIIAHVDSDIQWAALTNSYWDKMWAEDNAQGGMLELFIQIYESSSIERKRLLADKIEDLITSLLEGHYYMSVAVDGFFLDVLLENNMFDNSADYFVPRQWEAKYNLKLIEAIRDHDPNKAIDYCNRVIAGNVNSTYNDPFLEILEDIYADSGDFSKLASIKMEKFSSAPNIVDYVFIMDHSNDEELKKKFRTRTLSMLRNNMGYAGSDELYFRILEYEKNYKKMLEVIDYRVRPSVLLKFWKYLYAHDKLRFLRAIAANVQIDYRTDPSALEQLILKITDNYESDVIKILFKPDAWSSHQRTFKAMVYSRLDSLK</sequence>
<proteinExistence type="predicted"/>
<dbReference type="EMBL" id="JAUTBA010000001">
    <property type="protein sequence ID" value="MDQ1148953.1"/>
    <property type="molecule type" value="Genomic_DNA"/>
</dbReference>
<comment type="caution">
    <text evidence="3">The sequence shown here is derived from an EMBL/GenBank/DDBJ whole genome shotgun (WGS) entry which is preliminary data.</text>
</comment>
<reference evidence="3 4" key="1">
    <citation type="submission" date="2023-07" db="EMBL/GenBank/DDBJ databases">
        <title>Functional and genomic diversity of the sorghum phyllosphere microbiome.</title>
        <authorList>
            <person name="Shade A."/>
        </authorList>
    </citation>
    <scope>NUCLEOTIDE SEQUENCE [LARGE SCALE GENOMIC DNA]</scope>
    <source>
        <strain evidence="3 4">SORGH_AS_0892</strain>
    </source>
</reference>
<evidence type="ECO:0000313" key="4">
    <source>
        <dbReference type="Proteomes" id="UP001244640"/>
    </source>
</evidence>
<gene>
    <name evidence="3" type="ORF">QE382_000937</name>
</gene>
<evidence type="ECO:0000313" key="3">
    <source>
        <dbReference type="EMBL" id="MDQ1148953.1"/>
    </source>
</evidence>
<name>A0ABU0U1X5_9SPHI</name>